<dbReference type="InterPro" id="IPR037068">
    <property type="entry name" value="DNA_primase_core_N_sf"/>
</dbReference>
<dbReference type="NCBIfam" id="TIGR01391">
    <property type="entry name" value="dnaG"/>
    <property type="match status" value="1"/>
</dbReference>
<keyword evidence="9" id="KW-0460">Magnesium</keyword>
<protein>
    <recommendedName>
        <fullName evidence="12 13">DNA primase</fullName>
        <ecNumber evidence="12">2.7.7.101</ecNumber>
    </recommendedName>
</protein>
<dbReference type="GO" id="GO:0003677">
    <property type="term" value="F:DNA binding"/>
    <property type="evidence" value="ECO:0007669"/>
    <property type="project" value="UniProtKB-KW"/>
</dbReference>
<dbReference type="Pfam" id="PF01807">
    <property type="entry name" value="Zn_ribbon_DnaG"/>
    <property type="match status" value="1"/>
</dbReference>
<dbReference type="InterPro" id="IPR006171">
    <property type="entry name" value="TOPRIM_dom"/>
</dbReference>
<comment type="subunit">
    <text evidence="12">Monomer. Interacts with DnaB.</text>
</comment>
<comment type="domain">
    <text evidence="12">Contains an N-terminal zinc-binding domain, a central core domain that contains the primase activity, and a C-terminal DnaB-binding domain.</text>
</comment>
<keyword evidence="17" id="KW-1185">Reference proteome</keyword>
<reference evidence="16 17" key="1">
    <citation type="journal article" date="2010" name="DNA Res.">
        <title>Bacterial lifestyle in a deep-sea hydrothermal vent chimney revealed by the genome sequence of the thermophilic bacterium Deferribacter desulfuricans SSM1.</title>
        <authorList>
            <person name="Takaki Y."/>
            <person name="Shimamura S."/>
            <person name="Nakagawa S."/>
            <person name="Fukuhara Y."/>
            <person name="Horikawa H."/>
            <person name="Ankai A."/>
            <person name="Harada T."/>
            <person name="Hosoyama A."/>
            <person name="Oguchi A."/>
            <person name="Fukui S."/>
            <person name="Fujita N."/>
            <person name="Takami H."/>
            <person name="Takai K."/>
        </authorList>
    </citation>
    <scope>NUCLEOTIDE SEQUENCE [LARGE SCALE GENOMIC DNA]</scope>
    <source>
        <strain evidence="17">DSM 14783 / JCM 11476 / NBRC 101012 / SSM1</strain>
    </source>
</reference>
<keyword evidence="5 12" id="KW-0235">DNA replication</keyword>
<dbReference type="SUPFAM" id="SSF57783">
    <property type="entry name" value="Zinc beta-ribbon"/>
    <property type="match status" value="1"/>
</dbReference>
<comment type="function">
    <text evidence="12 13">RNA polymerase that catalyzes the synthesis of short RNA molecules used as primers for DNA polymerase during DNA replication.</text>
</comment>
<dbReference type="EC" id="2.7.7.101" evidence="12"/>
<dbReference type="InterPro" id="IPR030846">
    <property type="entry name" value="DnaG_bac"/>
</dbReference>
<dbReference type="GO" id="GO:0003899">
    <property type="term" value="F:DNA-directed RNA polymerase activity"/>
    <property type="evidence" value="ECO:0007669"/>
    <property type="project" value="UniProtKB-UniRule"/>
</dbReference>
<evidence type="ECO:0000256" key="7">
    <source>
        <dbReference type="ARBA" id="ARBA00022771"/>
    </source>
</evidence>
<evidence type="ECO:0000313" key="16">
    <source>
        <dbReference type="EMBL" id="BAI80947.1"/>
    </source>
</evidence>
<keyword evidence="8 12" id="KW-0862">Zinc</keyword>
<dbReference type="InterPro" id="IPR036977">
    <property type="entry name" value="DNA_primase_Znf_CHC2"/>
</dbReference>
<dbReference type="Pfam" id="PF13155">
    <property type="entry name" value="Toprim_2"/>
    <property type="match status" value="1"/>
</dbReference>
<organism evidence="16 17">
    <name type="scientific">Deferribacter desulfuricans (strain DSM 14783 / JCM 11476 / NBRC 101012 / SSM1)</name>
    <dbReference type="NCBI Taxonomy" id="639282"/>
    <lineage>
        <taxon>Bacteria</taxon>
        <taxon>Pseudomonadati</taxon>
        <taxon>Deferribacterota</taxon>
        <taxon>Deferribacteres</taxon>
        <taxon>Deferribacterales</taxon>
        <taxon>Deferribacteraceae</taxon>
        <taxon>Deferribacter</taxon>
    </lineage>
</organism>
<dbReference type="SMART" id="SM00400">
    <property type="entry name" value="ZnF_CHCC"/>
    <property type="match status" value="1"/>
</dbReference>
<proteinExistence type="inferred from homology"/>
<dbReference type="GO" id="GO:0006269">
    <property type="term" value="P:DNA replication, synthesis of primer"/>
    <property type="evidence" value="ECO:0007669"/>
    <property type="project" value="UniProtKB-UniRule"/>
</dbReference>
<keyword evidence="1 12" id="KW-0240">DNA-directed RNA polymerase</keyword>
<gene>
    <name evidence="12" type="primary">dnaG</name>
    <name evidence="16" type="ordered locus">DEFDS_1487</name>
</gene>
<keyword evidence="11 12" id="KW-0804">Transcription</keyword>
<evidence type="ECO:0000256" key="14">
    <source>
        <dbReference type="PIRSR" id="PIRSR002811-1"/>
    </source>
</evidence>
<comment type="similarity">
    <text evidence="12 13">Belongs to the DnaG primase family.</text>
</comment>
<keyword evidence="3 12" id="KW-0808">Transferase</keyword>
<evidence type="ECO:0000256" key="8">
    <source>
        <dbReference type="ARBA" id="ARBA00022833"/>
    </source>
</evidence>
<dbReference type="OrthoDB" id="9803773at2"/>
<evidence type="ECO:0000256" key="10">
    <source>
        <dbReference type="ARBA" id="ARBA00023125"/>
    </source>
</evidence>
<dbReference type="GO" id="GO:0005737">
    <property type="term" value="C:cytoplasm"/>
    <property type="evidence" value="ECO:0007669"/>
    <property type="project" value="TreeGrafter"/>
</dbReference>
<dbReference type="Proteomes" id="UP000001520">
    <property type="component" value="Chromosome"/>
</dbReference>
<dbReference type="Gene3D" id="3.40.1360.10">
    <property type="match status" value="1"/>
</dbReference>
<dbReference type="SUPFAM" id="SSF56731">
    <property type="entry name" value="DNA primase core"/>
    <property type="match status" value="1"/>
</dbReference>
<dbReference type="InterPro" id="IPR013264">
    <property type="entry name" value="DNAG_N"/>
</dbReference>
<dbReference type="InterPro" id="IPR034151">
    <property type="entry name" value="TOPRIM_DnaG_bac"/>
</dbReference>
<dbReference type="eggNOG" id="COG0358">
    <property type="taxonomic scope" value="Bacteria"/>
</dbReference>
<feature type="domain" description="Toprim" evidence="15">
    <location>
        <begin position="248"/>
        <end position="329"/>
    </location>
</feature>
<evidence type="ECO:0000256" key="3">
    <source>
        <dbReference type="ARBA" id="ARBA00022679"/>
    </source>
</evidence>
<dbReference type="CDD" id="cd03364">
    <property type="entry name" value="TOPRIM_DnaG_primases"/>
    <property type="match status" value="1"/>
</dbReference>
<keyword evidence="10 12" id="KW-0238">DNA-binding</keyword>
<dbReference type="SMART" id="SM00493">
    <property type="entry name" value="TOPRIM"/>
    <property type="match status" value="1"/>
</dbReference>
<evidence type="ECO:0000256" key="11">
    <source>
        <dbReference type="ARBA" id="ARBA00023163"/>
    </source>
</evidence>
<keyword evidence="2 12" id="KW-0639">Primosome</keyword>
<dbReference type="GO" id="GO:0008270">
    <property type="term" value="F:zinc ion binding"/>
    <property type="evidence" value="ECO:0007669"/>
    <property type="project" value="UniProtKB-UniRule"/>
</dbReference>
<dbReference type="STRING" id="639282.DEFDS_1487"/>
<dbReference type="GO" id="GO:1990077">
    <property type="term" value="C:primosome complex"/>
    <property type="evidence" value="ECO:0007669"/>
    <property type="project" value="UniProtKB-KW"/>
</dbReference>
<comment type="catalytic activity">
    <reaction evidence="12">
        <text>ssDNA + n NTP = ssDNA/pppN(pN)n-1 hybrid + (n-1) diphosphate.</text>
        <dbReference type="EC" id="2.7.7.101"/>
    </reaction>
</comment>
<dbReference type="KEGG" id="ddf:DEFDS_1487"/>
<dbReference type="RefSeq" id="WP_013008193.1">
    <property type="nucleotide sequence ID" value="NC_013939.1"/>
</dbReference>
<keyword evidence="4 12" id="KW-0548">Nucleotidyltransferase</keyword>
<evidence type="ECO:0000256" key="1">
    <source>
        <dbReference type="ARBA" id="ARBA00022478"/>
    </source>
</evidence>
<dbReference type="InterPro" id="IPR050219">
    <property type="entry name" value="DnaG_primase"/>
</dbReference>
<evidence type="ECO:0000256" key="4">
    <source>
        <dbReference type="ARBA" id="ARBA00022695"/>
    </source>
</evidence>
<evidence type="ECO:0000256" key="12">
    <source>
        <dbReference type="HAMAP-Rule" id="MF_00974"/>
    </source>
</evidence>
<dbReference type="EMBL" id="AP011529">
    <property type="protein sequence ID" value="BAI80947.1"/>
    <property type="molecule type" value="Genomic_DNA"/>
</dbReference>
<dbReference type="PANTHER" id="PTHR30313">
    <property type="entry name" value="DNA PRIMASE"/>
    <property type="match status" value="1"/>
</dbReference>
<name>D3PEC4_DEFDS</name>
<dbReference type="PIRSF" id="PIRSF002811">
    <property type="entry name" value="DnaG"/>
    <property type="match status" value="1"/>
</dbReference>
<dbReference type="Gene3D" id="3.90.580.10">
    <property type="entry name" value="Zinc finger, CHC2-type domain"/>
    <property type="match status" value="1"/>
</dbReference>
<feature type="zinc finger region" description="CHC2-type" evidence="12 14">
    <location>
        <begin position="38"/>
        <end position="62"/>
    </location>
</feature>
<dbReference type="GO" id="GO:0000428">
    <property type="term" value="C:DNA-directed RNA polymerase complex"/>
    <property type="evidence" value="ECO:0007669"/>
    <property type="project" value="UniProtKB-KW"/>
</dbReference>
<evidence type="ECO:0000313" key="17">
    <source>
        <dbReference type="Proteomes" id="UP000001520"/>
    </source>
</evidence>
<evidence type="ECO:0000256" key="2">
    <source>
        <dbReference type="ARBA" id="ARBA00022515"/>
    </source>
</evidence>
<dbReference type="PANTHER" id="PTHR30313:SF2">
    <property type="entry name" value="DNA PRIMASE"/>
    <property type="match status" value="1"/>
</dbReference>
<comment type="cofactor">
    <cofactor evidence="12 13 14">
        <name>Zn(2+)</name>
        <dbReference type="ChEBI" id="CHEBI:29105"/>
    </cofactor>
    <text evidence="12 13 14">Binds 1 zinc ion per monomer.</text>
</comment>
<dbReference type="Pfam" id="PF08275">
    <property type="entry name" value="DNAG_N"/>
    <property type="match status" value="1"/>
</dbReference>
<accession>D3PEC4</accession>
<evidence type="ECO:0000259" key="15">
    <source>
        <dbReference type="PROSITE" id="PS50880"/>
    </source>
</evidence>
<dbReference type="PROSITE" id="PS50880">
    <property type="entry name" value="TOPRIM"/>
    <property type="match status" value="1"/>
</dbReference>
<dbReference type="InterPro" id="IPR006295">
    <property type="entry name" value="DNA_primase_DnaG"/>
</dbReference>
<evidence type="ECO:0000256" key="5">
    <source>
        <dbReference type="ARBA" id="ARBA00022705"/>
    </source>
</evidence>
<sequence length="573" mass="66812">MKISEGSISLLLDQINIVDLISEYVDLKKTGKNHRGLCPFHTEKTPSFYVSEEKSVFHCFGCGASGNAISFVMKYFGYDFVDAVNFLSEKYNISIEISESDRKISLDLYEFHKDIMIAAKNNLITCKKNEVLEFLARRDLNDDLINEFDIGYLDSLDKLSSILKKYDKDIVKSSGLFYEQDGFFSFKLKNRLLFPIKNLREKVVGFSGRVTDDSLPKYINSPETQIFSKRKILYNLDKTKKHLSGEVKVLYVVEGYMDVIRMWQYGIKNVVSPMGTALTEDHVSLLKRYADEVVLLFDGDEAGKNAAMRSLDVFLKNSFIPFVVFLNKGEDPDSFLQKFGKEKFLKILDNKYDLFELIIKRMFKKSINNVNLKTKYLKILQSKLVLIKDELLKESYIEKISKIFGIDPQIFKKGVDFSTAKRILKRSENKIKYICEYDFISSLFGLAEDVIDELVHDMKEEFFFDENMKKIFKKIVEFLNKNVSIHLLVDDSEVGELLSEILLKDEFHDDYYNALLNKYKIHLNYLKKLKKEKQEELKKAQDKPERMALVNEINQIIKKQKDFEKRLLEVQSV</sequence>
<evidence type="ECO:0000256" key="6">
    <source>
        <dbReference type="ARBA" id="ARBA00022723"/>
    </source>
</evidence>
<dbReference type="AlphaFoldDB" id="D3PEC4"/>
<dbReference type="HOGENOM" id="CLU_013501_3_2_0"/>
<keyword evidence="7 12" id="KW-0863">Zinc-finger</keyword>
<evidence type="ECO:0000256" key="9">
    <source>
        <dbReference type="ARBA" id="ARBA00022842"/>
    </source>
</evidence>
<evidence type="ECO:0000256" key="13">
    <source>
        <dbReference type="PIRNR" id="PIRNR002811"/>
    </source>
</evidence>
<dbReference type="FunFam" id="3.90.580.10:FF:000001">
    <property type="entry name" value="DNA primase"/>
    <property type="match status" value="1"/>
</dbReference>
<dbReference type="InterPro" id="IPR002694">
    <property type="entry name" value="Znf_CHC2"/>
</dbReference>
<dbReference type="HAMAP" id="MF_00974">
    <property type="entry name" value="DNA_primase_DnaG"/>
    <property type="match status" value="1"/>
</dbReference>
<keyword evidence="6 12" id="KW-0479">Metal-binding</keyword>
<dbReference type="Gene3D" id="3.90.980.10">
    <property type="entry name" value="DNA primase, catalytic core, N-terminal domain"/>
    <property type="match status" value="1"/>
</dbReference>